<dbReference type="Proteomes" id="UP000623467">
    <property type="component" value="Unassembled WGS sequence"/>
</dbReference>
<dbReference type="AlphaFoldDB" id="A0A8H6XLF3"/>
<evidence type="ECO:0000256" key="1">
    <source>
        <dbReference type="SAM" id="MobiDB-lite"/>
    </source>
</evidence>
<reference evidence="2" key="1">
    <citation type="submission" date="2020-05" db="EMBL/GenBank/DDBJ databases">
        <title>Mycena genomes resolve the evolution of fungal bioluminescence.</title>
        <authorList>
            <person name="Tsai I.J."/>
        </authorList>
    </citation>
    <scope>NUCLEOTIDE SEQUENCE</scope>
    <source>
        <strain evidence="2">160909Yilan</strain>
    </source>
</reference>
<name>A0A8H6XLF3_9AGAR</name>
<feature type="region of interest" description="Disordered" evidence="1">
    <location>
        <begin position="1"/>
        <end position="59"/>
    </location>
</feature>
<keyword evidence="3" id="KW-1185">Reference proteome</keyword>
<proteinExistence type="predicted"/>
<accession>A0A8H6XLF3</accession>
<organism evidence="2 3">
    <name type="scientific">Mycena sanguinolenta</name>
    <dbReference type="NCBI Taxonomy" id="230812"/>
    <lineage>
        <taxon>Eukaryota</taxon>
        <taxon>Fungi</taxon>
        <taxon>Dikarya</taxon>
        <taxon>Basidiomycota</taxon>
        <taxon>Agaricomycotina</taxon>
        <taxon>Agaricomycetes</taxon>
        <taxon>Agaricomycetidae</taxon>
        <taxon>Agaricales</taxon>
        <taxon>Marasmiineae</taxon>
        <taxon>Mycenaceae</taxon>
        <taxon>Mycena</taxon>
    </lineage>
</organism>
<dbReference type="OrthoDB" id="3050808at2759"/>
<protein>
    <submittedName>
        <fullName evidence="2">Uncharacterized protein</fullName>
    </submittedName>
</protein>
<sequence length="203" mass="23496">MPPPLPRYSPHSESDPPTPPATRAEAQARYRARNQDAERAKARLRKPARRKQEFGMSSAQDLRTSEIFQRFKEHVRRHYLPFCGRPTDPDFMRGWERFRFKDGPSLLCDREDAVFILKYGGTSLRESTPSAEEIDRCLAKLNSCTLGLVFDWEDKAAVHGYERIAARRFAALEEEDFEFMFHHAVPTPTMENMNSCDCVDPIQ</sequence>
<dbReference type="EMBL" id="JACAZH010000022">
    <property type="protein sequence ID" value="KAF7343815.1"/>
    <property type="molecule type" value="Genomic_DNA"/>
</dbReference>
<evidence type="ECO:0000313" key="3">
    <source>
        <dbReference type="Proteomes" id="UP000623467"/>
    </source>
</evidence>
<comment type="caution">
    <text evidence="2">The sequence shown here is derived from an EMBL/GenBank/DDBJ whole genome shotgun (WGS) entry which is preliminary data.</text>
</comment>
<gene>
    <name evidence="2" type="ORF">MSAN_01962500</name>
</gene>
<evidence type="ECO:0000313" key="2">
    <source>
        <dbReference type="EMBL" id="KAF7343815.1"/>
    </source>
</evidence>